<name>A0A0F3GP73_9BACT</name>
<comment type="caution">
    <text evidence="1">The sequence shown here is derived from an EMBL/GenBank/DDBJ whole genome shotgun (WGS) entry which is preliminary data.</text>
</comment>
<sequence>MCYNHNNCIANSNKQVELLTKLLIPENKVVFLLGLIECGFGDKKNATTGRA</sequence>
<dbReference type="Proteomes" id="UP000033423">
    <property type="component" value="Unassembled WGS sequence"/>
</dbReference>
<evidence type="ECO:0000313" key="1">
    <source>
        <dbReference type="EMBL" id="KJU82478.1"/>
    </source>
</evidence>
<reference evidence="1 2" key="1">
    <citation type="submission" date="2015-02" db="EMBL/GenBank/DDBJ databases">
        <title>Single-cell genomics of uncultivated deep-branching MTB reveals a conserved set of magnetosome genes.</title>
        <authorList>
            <person name="Kolinko S."/>
            <person name="Richter M."/>
            <person name="Glockner F.O."/>
            <person name="Brachmann A."/>
            <person name="Schuler D."/>
        </authorList>
    </citation>
    <scope>NUCLEOTIDE SEQUENCE [LARGE SCALE GENOMIC DNA]</scope>
    <source>
        <strain evidence="1">TM-1</strain>
    </source>
</reference>
<evidence type="ECO:0000313" key="2">
    <source>
        <dbReference type="Proteomes" id="UP000033423"/>
    </source>
</evidence>
<protein>
    <submittedName>
        <fullName evidence="1">Uncharacterized protein</fullName>
    </submittedName>
</protein>
<organism evidence="1 2">
    <name type="scientific">Candidatus Magnetobacterium bavaricum</name>
    <dbReference type="NCBI Taxonomy" id="29290"/>
    <lineage>
        <taxon>Bacteria</taxon>
        <taxon>Pseudomonadati</taxon>
        <taxon>Nitrospirota</taxon>
        <taxon>Thermodesulfovibrionia</taxon>
        <taxon>Thermodesulfovibrionales</taxon>
        <taxon>Candidatus Magnetobacteriaceae</taxon>
        <taxon>Candidatus Magnetobacterium</taxon>
    </lineage>
</organism>
<dbReference type="AlphaFoldDB" id="A0A0F3GP73"/>
<proteinExistence type="predicted"/>
<keyword evidence="2" id="KW-1185">Reference proteome</keyword>
<gene>
    <name evidence="1" type="ORF">MBAV_005331</name>
</gene>
<dbReference type="EMBL" id="LACI01002306">
    <property type="protein sequence ID" value="KJU82478.1"/>
    <property type="molecule type" value="Genomic_DNA"/>
</dbReference>
<accession>A0A0F3GP73</accession>